<dbReference type="Gene3D" id="3.40.50.300">
    <property type="entry name" value="P-loop containing nucleotide triphosphate hydrolases"/>
    <property type="match status" value="2"/>
</dbReference>
<evidence type="ECO:0000256" key="8">
    <source>
        <dbReference type="ARBA" id="ARBA00022840"/>
    </source>
</evidence>
<evidence type="ECO:0000313" key="12">
    <source>
        <dbReference type="EMBL" id="MBL0765621.1"/>
    </source>
</evidence>
<evidence type="ECO:0000256" key="5">
    <source>
        <dbReference type="ARBA" id="ARBA00022747"/>
    </source>
</evidence>
<dbReference type="InterPro" id="IPR007409">
    <property type="entry name" value="Restrct_endonuc_type1_HsdR_N"/>
</dbReference>
<keyword evidence="9 10" id="KW-0238">DNA-binding</keyword>
<dbReference type="PANTHER" id="PTHR30195:SF15">
    <property type="entry name" value="TYPE I RESTRICTION ENZYME HINDI ENDONUCLEASE SUBUNIT"/>
    <property type="match status" value="1"/>
</dbReference>
<dbReference type="InterPro" id="IPR055180">
    <property type="entry name" value="HsdR_RecA-like_helicase_dom_2"/>
</dbReference>
<keyword evidence="13" id="KW-1185">Reference proteome</keyword>
<dbReference type="SUPFAM" id="SSF52540">
    <property type="entry name" value="P-loop containing nucleoside triphosphate hydrolases"/>
    <property type="match status" value="2"/>
</dbReference>
<dbReference type="AlphaFoldDB" id="A0A937DJW0"/>
<proteinExistence type="inferred from homology"/>
<dbReference type="GO" id="GO:0009307">
    <property type="term" value="P:DNA restriction-modification system"/>
    <property type="evidence" value="ECO:0007669"/>
    <property type="project" value="UniProtKB-KW"/>
</dbReference>
<dbReference type="NCBIfam" id="TIGR00348">
    <property type="entry name" value="hsdR"/>
    <property type="match status" value="1"/>
</dbReference>
<evidence type="ECO:0000256" key="2">
    <source>
        <dbReference type="ARBA" id="ARBA00008598"/>
    </source>
</evidence>
<evidence type="ECO:0000256" key="1">
    <source>
        <dbReference type="ARBA" id="ARBA00000851"/>
    </source>
</evidence>
<evidence type="ECO:0000256" key="9">
    <source>
        <dbReference type="ARBA" id="ARBA00023125"/>
    </source>
</evidence>
<dbReference type="Gene3D" id="3.90.1570.50">
    <property type="match status" value="1"/>
</dbReference>
<keyword evidence="3" id="KW-0540">Nuclease</keyword>
<dbReference type="Pfam" id="PF18766">
    <property type="entry name" value="SWI2_SNF2"/>
    <property type="match status" value="1"/>
</dbReference>
<evidence type="ECO:0000256" key="6">
    <source>
        <dbReference type="ARBA" id="ARBA00022759"/>
    </source>
</evidence>
<dbReference type="RefSeq" id="WP_201920613.1">
    <property type="nucleotide sequence ID" value="NZ_JAERQG010000002.1"/>
</dbReference>
<dbReference type="InterPro" id="IPR040980">
    <property type="entry name" value="SWI2_SNF2"/>
</dbReference>
<dbReference type="InterPro" id="IPR027417">
    <property type="entry name" value="P-loop_NTPase"/>
</dbReference>
<dbReference type="GO" id="GO:0003677">
    <property type="term" value="F:DNA binding"/>
    <property type="evidence" value="ECO:0007669"/>
    <property type="project" value="UniProtKB-KW"/>
</dbReference>
<comment type="similarity">
    <text evidence="2 10">Belongs to the HsdR family.</text>
</comment>
<dbReference type="CDD" id="cd18030">
    <property type="entry name" value="DEXHc_RE_I_HsdR"/>
    <property type="match status" value="1"/>
</dbReference>
<dbReference type="InterPro" id="IPR051268">
    <property type="entry name" value="Type-I_R_enzyme_R_subunit"/>
</dbReference>
<name>A0A937DJW0_9BACT</name>
<dbReference type="Proteomes" id="UP000642920">
    <property type="component" value="Unassembled WGS sequence"/>
</dbReference>
<accession>A0A937DJW0</accession>
<dbReference type="InterPro" id="IPR004473">
    <property type="entry name" value="Restrct_endonuc_typeI_HsdR"/>
</dbReference>
<evidence type="ECO:0000313" key="13">
    <source>
        <dbReference type="Proteomes" id="UP000642920"/>
    </source>
</evidence>
<comment type="caution">
    <text evidence="12">The sequence shown here is derived from an EMBL/GenBank/DDBJ whole genome shotgun (WGS) entry which is preliminary data.</text>
</comment>
<keyword evidence="4 10" id="KW-0547">Nucleotide-binding</keyword>
<dbReference type="GO" id="GO:0009035">
    <property type="term" value="F:type I site-specific deoxyribonuclease activity"/>
    <property type="evidence" value="ECO:0007669"/>
    <property type="project" value="UniProtKB-EC"/>
</dbReference>
<dbReference type="SMART" id="SM00487">
    <property type="entry name" value="DEXDc"/>
    <property type="match status" value="1"/>
</dbReference>
<dbReference type="Pfam" id="PF04313">
    <property type="entry name" value="HSDR_N"/>
    <property type="match status" value="1"/>
</dbReference>
<dbReference type="PROSITE" id="PS51192">
    <property type="entry name" value="HELICASE_ATP_BIND_1"/>
    <property type="match status" value="1"/>
</dbReference>
<sequence>MGFNELNSVENYIVHQLSGVNLNNPDAAEPKDGYGAHWQFKSAEQLNRSVNEVMLEAEVKEALVRLNPEISANPNLADEVIYKLRAVLLAVNQVGLVKANEEFFKWLTGEKTMPFGENNRHVPVRLIDFEKLTNNQYIITNQFRIHHRETKIPDIVMMINGIPVVVGEAKTPIRPSVSWLDGAHEVHEIYENSVPQLFVPNILSFATEGKELYYGAIRCPLEFWAPWRLENDEEAIAKRLGLGEVGKELNDLLHPARLLDIMRNFSLFSTDKKKRRIKIIPRFQQYEGANKIVDRVKEGRLKKGLIWHFQGSGKSFLMVFAAQKLRRMPELKSPTVIILVDRTDLDTQISGTFNAADVANVETTDSIKELQSMLEKDTRKIIVSMIHKFRDAKPNMNTRDNVIVLVDEAHRTQEGDLGRQMRAALPNAFLFGLTGTPVNKADKNTFWAFGSEEDEGGYLSRYTFHDSIRDDATLPLHFEPRLVDVHVDKETIDKAFKEFQDQVALTDEEADALNQKSAKMAAFLKSPERVSKIVEDIATHFKEKVQPHGFKAMIVTPDRFACVQYKEELDKYFPEEASKVVISTSANDKHAFKQKWAVDKGQQEKIVDQFNDANDPLQFIIVTAKLLTGFDAPILQTMYLDKSLKDHTLLQAICRTNRLFSNKSFGRIVDYFGVFDDAANALQFDEESVKAVISNLSELRAKLPEAMKAALSHFEGVDRRIEGFEGLEAAQNAIKTDEQKDAFAKDYKYLSKLWESLSPDNILDVYNQDYKWLSNVYESVKPAVNNLGKLLWFSLGAQTTKLIHENIHVGDVHQLEEFVLDADVIEEIFNNPDPKKAKKLEKVLIKRFKKHAGNPKFKSLSERLEALRDKAEQGLITSIEFVKELCKIAKETVQAEKEMEAMVEEKTPQAALTELFLELKTDQTPAVVERIVTDIDSIVRMVRFPGWQQSNQGEREVQSSLRKILWAKYKIKDQLLFDRAYGYIKEYY</sequence>
<dbReference type="CDD" id="cd22332">
    <property type="entry name" value="HsdR_N"/>
    <property type="match status" value="1"/>
</dbReference>
<keyword evidence="5 10" id="KW-0680">Restriction system</keyword>
<gene>
    <name evidence="12" type="ORF">JKP34_10180</name>
</gene>
<keyword evidence="6" id="KW-0255">Endonuclease</keyword>
<keyword evidence="7 10" id="KW-0378">Hydrolase</keyword>
<evidence type="ECO:0000256" key="3">
    <source>
        <dbReference type="ARBA" id="ARBA00022722"/>
    </source>
</evidence>
<comment type="catalytic activity">
    <reaction evidence="1 10">
        <text>Endonucleolytic cleavage of DNA to give random double-stranded fragments with terminal 5'-phosphates, ATP is simultaneously hydrolyzed.</text>
        <dbReference type="EC" id="3.1.21.3"/>
    </reaction>
</comment>
<organism evidence="12 13">
    <name type="scientific">Marivirga atlantica</name>
    <dbReference type="NCBI Taxonomy" id="1548457"/>
    <lineage>
        <taxon>Bacteria</taxon>
        <taxon>Pseudomonadati</taxon>
        <taxon>Bacteroidota</taxon>
        <taxon>Cytophagia</taxon>
        <taxon>Cytophagales</taxon>
        <taxon>Marivirgaceae</taxon>
        <taxon>Marivirga</taxon>
    </lineage>
</organism>
<keyword evidence="8 10" id="KW-0067">ATP-binding</keyword>
<dbReference type="InterPro" id="IPR014001">
    <property type="entry name" value="Helicase_ATP-bd"/>
</dbReference>
<comment type="subunit">
    <text evidence="10">The type I restriction/modification system is composed of three polypeptides R, M and S.</text>
</comment>
<reference evidence="12" key="1">
    <citation type="submission" date="2021-01" db="EMBL/GenBank/DDBJ databases">
        <title>Marivirga sp. nov., isolated from intertidal surface sediments.</title>
        <authorList>
            <person name="Zhang M."/>
        </authorList>
    </citation>
    <scope>NUCLEOTIDE SEQUENCE</scope>
    <source>
        <strain evidence="12">SM1354</strain>
    </source>
</reference>
<dbReference type="EC" id="3.1.21.3" evidence="10"/>
<evidence type="ECO:0000256" key="7">
    <source>
        <dbReference type="ARBA" id="ARBA00022801"/>
    </source>
</evidence>
<dbReference type="GO" id="GO:0005524">
    <property type="term" value="F:ATP binding"/>
    <property type="evidence" value="ECO:0007669"/>
    <property type="project" value="UniProtKB-KW"/>
</dbReference>
<dbReference type="EMBL" id="JAERQG010000002">
    <property type="protein sequence ID" value="MBL0765621.1"/>
    <property type="molecule type" value="Genomic_DNA"/>
</dbReference>
<comment type="function">
    <text evidence="10">Subunit R is required for both nuclease and ATPase activities, but not for modification.</text>
</comment>
<dbReference type="CDD" id="cd18800">
    <property type="entry name" value="SF2_C_EcoR124I-like"/>
    <property type="match status" value="1"/>
</dbReference>
<protein>
    <recommendedName>
        <fullName evidence="10">Type I restriction enzyme endonuclease subunit</fullName>
        <shortName evidence="10">R protein</shortName>
        <ecNumber evidence="10">3.1.21.3</ecNumber>
    </recommendedName>
</protein>
<evidence type="ECO:0000256" key="10">
    <source>
        <dbReference type="RuleBase" id="RU364115"/>
    </source>
</evidence>
<evidence type="ECO:0000259" key="11">
    <source>
        <dbReference type="PROSITE" id="PS51192"/>
    </source>
</evidence>
<evidence type="ECO:0000256" key="4">
    <source>
        <dbReference type="ARBA" id="ARBA00022741"/>
    </source>
</evidence>
<feature type="domain" description="Helicase ATP-binding" evidence="11">
    <location>
        <begin position="295"/>
        <end position="455"/>
    </location>
</feature>
<dbReference type="Pfam" id="PF22679">
    <property type="entry name" value="T1R_D3-like"/>
    <property type="match status" value="1"/>
</dbReference>
<dbReference type="PANTHER" id="PTHR30195">
    <property type="entry name" value="TYPE I SITE-SPECIFIC DEOXYRIBONUCLEASE PROTEIN SUBUNIT M AND R"/>
    <property type="match status" value="1"/>
</dbReference>